<dbReference type="AlphaFoldDB" id="A0A1V8T4G0"/>
<evidence type="ECO:0000313" key="2">
    <source>
        <dbReference type="Proteomes" id="UP000192596"/>
    </source>
</evidence>
<evidence type="ECO:0008006" key="3">
    <source>
        <dbReference type="Google" id="ProtNLM"/>
    </source>
</evidence>
<organism evidence="1 2">
    <name type="scientific">Cryoendolithus antarcticus</name>
    <dbReference type="NCBI Taxonomy" id="1507870"/>
    <lineage>
        <taxon>Eukaryota</taxon>
        <taxon>Fungi</taxon>
        <taxon>Dikarya</taxon>
        <taxon>Ascomycota</taxon>
        <taxon>Pezizomycotina</taxon>
        <taxon>Dothideomycetes</taxon>
        <taxon>Dothideomycetidae</taxon>
        <taxon>Cladosporiales</taxon>
        <taxon>Cladosporiaceae</taxon>
        <taxon>Cryoendolithus</taxon>
    </lineage>
</organism>
<protein>
    <recommendedName>
        <fullName evidence="3">Heterokaryon incompatibility domain-containing protein</fullName>
    </recommendedName>
</protein>
<name>A0A1V8T4G0_9PEZI</name>
<dbReference type="PANTHER" id="PTHR24148:SF64">
    <property type="entry name" value="HETEROKARYON INCOMPATIBILITY DOMAIN-CONTAINING PROTEIN"/>
    <property type="match status" value="1"/>
</dbReference>
<proteinExistence type="predicted"/>
<evidence type="ECO:0000313" key="1">
    <source>
        <dbReference type="EMBL" id="OQO06240.1"/>
    </source>
</evidence>
<dbReference type="InterPro" id="IPR052895">
    <property type="entry name" value="HetReg/Transcr_Mod"/>
</dbReference>
<keyword evidence="2" id="KW-1185">Reference proteome</keyword>
<dbReference type="Pfam" id="PF26639">
    <property type="entry name" value="Het-6_barrel"/>
    <property type="match status" value="1"/>
</dbReference>
<dbReference type="EMBL" id="NAJO01000017">
    <property type="protein sequence ID" value="OQO06240.1"/>
    <property type="molecule type" value="Genomic_DNA"/>
</dbReference>
<comment type="caution">
    <text evidence="1">The sequence shown here is derived from an EMBL/GenBank/DDBJ whole genome shotgun (WGS) entry which is preliminary data.</text>
</comment>
<sequence length="298" mass="33743">MARPTDAHIIDTINNIFKKQQTGSYYKREPIQGLEYLVSILSTYDTSDPRDTINAFRNIARETYISPTPSTFAPADIEMPPDLDYKRSLLDEYTGFIKWIYRNTGCIDILCRRWAMAERKTQPGGYPPLSALPSWIQTVNDTHRSDRALGRRRDGDCFVGLYQTACAYVLSNVTVNGYINTKELLSGDPPYMVKNFLKRVHEVIWDRCFIEVEAKGPELGAGKRIHGLAPNKARVGDILCVLFGCTVPVLLQEYTDSQGEKSYHLIGETYVYGLMDGEAILARSKEALDADTTFFRIN</sequence>
<gene>
    <name evidence="1" type="ORF">B0A48_08828</name>
</gene>
<accession>A0A1V8T4G0</accession>
<dbReference type="PANTHER" id="PTHR24148">
    <property type="entry name" value="ANKYRIN REPEAT DOMAIN-CONTAINING PROTEIN 39 HOMOLOG-RELATED"/>
    <property type="match status" value="1"/>
</dbReference>
<dbReference type="InParanoid" id="A0A1V8T4G0"/>
<reference evidence="2" key="1">
    <citation type="submission" date="2017-03" db="EMBL/GenBank/DDBJ databases">
        <title>Genomes of endolithic fungi from Antarctica.</title>
        <authorList>
            <person name="Coleine C."/>
            <person name="Masonjones S."/>
            <person name="Stajich J.E."/>
        </authorList>
    </citation>
    <scope>NUCLEOTIDE SEQUENCE [LARGE SCALE GENOMIC DNA]</scope>
    <source>
        <strain evidence="2">CCFEE 5527</strain>
    </source>
</reference>
<dbReference type="Proteomes" id="UP000192596">
    <property type="component" value="Unassembled WGS sequence"/>
</dbReference>
<dbReference type="STRING" id="1507870.A0A1V8T4G0"/>
<dbReference type="OrthoDB" id="3477286at2759"/>